<dbReference type="AlphaFoldDB" id="A0A4R6BIF1"/>
<dbReference type="GO" id="GO:0004519">
    <property type="term" value="F:endonuclease activity"/>
    <property type="evidence" value="ECO:0007669"/>
    <property type="project" value="UniProtKB-KW"/>
</dbReference>
<evidence type="ECO:0000259" key="5">
    <source>
        <dbReference type="SMART" id="SM00507"/>
    </source>
</evidence>
<organism evidence="6 7">
    <name type="scientific">Macrococcus hajekii</name>
    <dbReference type="NCBI Taxonomy" id="198482"/>
    <lineage>
        <taxon>Bacteria</taxon>
        <taxon>Bacillati</taxon>
        <taxon>Bacillota</taxon>
        <taxon>Bacilli</taxon>
        <taxon>Bacillales</taxon>
        <taxon>Staphylococcaceae</taxon>
        <taxon>Macrococcus</taxon>
    </lineage>
</organism>
<dbReference type="InterPro" id="IPR003615">
    <property type="entry name" value="HNH_nuc"/>
</dbReference>
<comment type="caution">
    <text evidence="6">The sequence shown here is derived from an EMBL/GenBank/DDBJ whole genome shotgun (WGS) entry which is preliminary data.</text>
</comment>
<dbReference type="InterPro" id="IPR002711">
    <property type="entry name" value="HNH"/>
</dbReference>
<name>A0A4R6BIF1_9STAP</name>
<dbReference type="EMBL" id="SCWE01000003">
    <property type="protein sequence ID" value="TDM01409.1"/>
    <property type="molecule type" value="Genomic_DNA"/>
</dbReference>
<dbReference type="RefSeq" id="WP_133430129.1">
    <property type="nucleotide sequence ID" value="NZ_BMCC01000001.1"/>
</dbReference>
<evidence type="ECO:0000313" key="7">
    <source>
        <dbReference type="Proteomes" id="UP000295328"/>
    </source>
</evidence>
<sequence>MTTLTREERVKLYKSRAWQVTRKLVLERDNYECQECKRNGRVFTNQHKPDKHKRLDVDHIKSLEHHPELAFDMDNLETLCVKCHNKKENRFHPNQSKKKKWHDEFW</sequence>
<dbReference type="PANTHER" id="PTHR41286">
    <property type="entry name" value="HNH NUCLEASE YAJD-RELATED"/>
    <property type="match status" value="1"/>
</dbReference>
<proteinExistence type="inferred from homology"/>
<dbReference type="GO" id="GO:0005829">
    <property type="term" value="C:cytosol"/>
    <property type="evidence" value="ECO:0007669"/>
    <property type="project" value="TreeGrafter"/>
</dbReference>
<protein>
    <recommendedName>
        <fullName evidence="4">Putative HNH nuclease YajD</fullName>
    </recommendedName>
</protein>
<dbReference type="GO" id="GO:0003676">
    <property type="term" value="F:nucleic acid binding"/>
    <property type="evidence" value="ECO:0007669"/>
    <property type="project" value="InterPro"/>
</dbReference>
<keyword evidence="6" id="KW-0255">Endonuclease</keyword>
<reference evidence="6 7" key="1">
    <citation type="submission" date="2019-01" db="EMBL/GenBank/DDBJ databases">
        <title>Draft genome sequences of the type strains of six Macrococcus species.</title>
        <authorList>
            <person name="Mazhar S."/>
            <person name="Altermann E."/>
            <person name="Hill C."/>
            <person name="Mcauliffe O."/>
        </authorList>
    </citation>
    <scope>NUCLEOTIDE SEQUENCE [LARGE SCALE GENOMIC DNA]</scope>
    <source>
        <strain evidence="6 7">CCM4809</strain>
    </source>
</reference>
<keyword evidence="7" id="KW-1185">Reference proteome</keyword>
<evidence type="ECO:0000256" key="4">
    <source>
        <dbReference type="ARBA" id="ARBA00040194"/>
    </source>
</evidence>
<dbReference type="Proteomes" id="UP000295328">
    <property type="component" value="Unassembled WGS sequence"/>
</dbReference>
<dbReference type="PANTHER" id="PTHR41286:SF1">
    <property type="entry name" value="HNH NUCLEASE YAJD-RELATED"/>
    <property type="match status" value="1"/>
</dbReference>
<keyword evidence="1" id="KW-0540">Nuclease</keyword>
<comment type="similarity">
    <text evidence="3">Belongs to the HNH nuclease family.</text>
</comment>
<evidence type="ECO:0000313" key="6">
    <source>
        <dbReference type="EMBL" id="TDM01409.1"/>
    </source>
</evidence>
<feature type="domain" description="HNH nuclease" evidence="5">
    <location>
        <begin position="20"/>
        <end position="85"/>
    </location>
</feature>
<gene>
    <name evidence="6" type="ORF">ERX37_07865</name>
</gene>
<evidence type="ECO:0000256" key="1">
    <source>
        <dbReference type="ARBA" id="ARBA00022722"/>
    </source>
</evidence>
<dbReference type="GO" id="GO:0016787">
    <property type="term" value="F:hydrolase activity"/>
    <property type="evidence" value="ECO:0007669"/>
    <property type="project" value="UniProtKB-KW"/>
</dbReference>
<keyword evidence="2" id="KW-0378">Hydrolase</keyword>
<evidence type="ECO:0000256" key="2">
    <source>
        <dbReference type="ARBA" id="ARBA00022801"/>
    </source>
</evidence>
<evidence type="ECO:0000256" key="3">
    <source>
        <dbReference type="ARBA" id="ARBA00038412"/>
    </source>
</evidence>
<dbReference type="SMART" id="SM00507">
    <property type="entry name" value="HNHc"/>
    <property type="match status" value="1"/>
</dbReference>
<dbReference type="GO" id="GO:0008270">
    <property type="term" value="F:zinc ion binding"/>
    <property type="evidence" value="ECO:0007669"/>
    <property type="project" value="InterPro"/>
</dbReference>
<accession>A0A4R6BIF1</accession>
<dbReference type="Gene3D" id="1.10.30.50">
    <property type="match status" value="1"/>
</dbReference>
<dbReference type="OrthoDB" id="9811997at2"/>
<dbReference type="Pfam" id="PF01844">
    <property type="entry name" value="HNH"/>
    <property type="match status" value="1"/>
</dbReference>
<dbReference type="CDD" id="cd00085">
    <property type="entry name" value="HNHc"/>
    <property type="match status" value="1"/>
</dbReference>